<organism evidence="2 3">
    <name type="scientific">Caenorhabditis tropicalis</name>
    <dbReference type="NCBI Taxonomy" id="1561998"/>
    <lineage>
        <taxon>Eukaryota</taxon>
        <taxon>Metazoa</taxon>
        <taxon>Ecdysozoa</taxon>
        <taxon>Nematoda</taxon>
        <taxon>Chromadorea</taxon>
        <taxon>Rhabditida</taxon>
        <taxon>Rhabditina</taxon>
        <taxon>Rhabditomorpha</taxon>
        <taxon>Rhabditoidea</taxon>
        <taxon>Rhabditidae</taxon>
        <taxon>Peloderinae</taxon>
        <taxon>Caenorhabditis</taxon>
    </lineage>
</organism>
<feature type="transmembrane region" description="Helical" evidence="1">
    <location>
        <begin position="271"/>
        <end position="293"/>
    </location>
</feature>
<dbReference type="PANTHER" id="PTHR23021:SF47">
    <property type="entry name" value="SERPENTINE RECEPTOR, CLASS T"/>
    <property type="match status" value="1"/>
</dbReference>
<sequence length="349" mass="40463">MSDMEMSVYYVITHNFELNDLYKCPQNMTITRTPRPYIGPYFLISGIVLILIYLPCFIAMITSKRRNPTYQLMIILAIFDLISLLVDSVETGVLGIMGVSYCHYPLFIFMTGAFGNGSWMAACVCCILMALDRCVEINDRFPLAFIFHKKCFPFVMLVTVGYWIFGWLTTKPVLFRAEYISWFFDPNVGKDPDLYHSIPHTINNLIVAIISTPLYIYLCYSLICKSGYSISMWQYKTKRQIVIQAVILCTFHAVAAYIYEYMQYFYSPPWLILIGQLAWQWSNGCVCIAYWTLNRTIRNSVVRMLLSKKIRKRFKLHIGIDEAIAEERGEEVKTTNVELFPSNKVAPFL</sequence>
<dbReference type="PANTHER" id="PTHR23021">
    <property type="entry name" value="SERPENTINE RECEPTOR, CLASS T"/>
    <property type="match status" value="1"/>
</dbReference>
<evidence type="ECO:0000256" key="1">
    <source>
        <dbReference type="SAM" id="Phobius"/>
    </source>
</evidence>
<dbReference type="InterPro" id="IPR019425">
    <property type="entry name" value="7TM_GPCR_serpentine_rcpt_Srt"/>
</dbReference>
<name>A0A1I7T908_9PELO</name>
<dbReference type="Proteomes" id="UP000095282">
    <property type="component" value="Unplaced"/>
</dbReference>
<dbReference type="AlphaFoldDB" id="A0A1I7T908"/>
<evidence type="ECO:0000313" key="3">
    <source>
        <dbReference type="WBParaSite" id="Csp11.Scaffold550.g3609.t1"/>
    </source>
</evidence>
<evidence type="ECO:0000313" key="2">
    <source>
        <dbReference type="Proteomes" id="UP000095282"/>
    </source>
</evidence>
<keyword evidence="1" id="KW-0812">Transmembrane</keyword>
<feature type="transmembrane region" description="Helical" evidence="1">
    <location>
        <begin position="69"/>
        <end position="86"/>
    </location>
</feature>
<proteinExistence type="predicted"/>
<keyword evidence="2" id="KW-1185">Reference proteome</keyword>
<feature type="transmembrane region" description="Helical" evidence="1">
    <location>
        <begin position="41"/>
        <end position="62"/>
    </location>
</feature>
<feature type="transmembrane region" description="Helical" evidence="1">
    <location>
        <begin position="151"/>
        <end position="169"/>
    </location>
</feature>
<protein>
    <submittedName>
        <fullName evidence="3">Serpentine Receptor, class T</fullName>
    </submittedName>
</protein>
<keyword evidence="1" id="KW-1133">Transmembrane helix</keyword>
<dbReference type="eggNOG" id="ENOG502SX34">
    <property type="taxonomic scope" value="Eukaryota"/>
</dbReference>
<dbReference type="WBParaSite" id="Csp11.Scaffold550.g3609.t1">
    <property type="protein sequence ID" value="Csp11.Scaffold550.g3609.t1"/>
    <property type="gene ID" value="Csp11.Scaffold550.g3609"/>
</dbReference>
<dbReference type="Gene3D" id="1.20.1070.10">
    <property type="entry name" value="Rhodopsin 7-helix transmembrane proteins"/>
    <property type="match status" value="1"/>
</dbReference>
<reference evidence="3" key="1">
    <citation type="submission" date="2016-11" db="UniProtKB">
        <authorList>
            <consortium name="WormBaseParasite"/>
        </authorList>
    </citation>
    <scope>IDENTIFICATION</scope>
</reference>
<dbReference type="STRING" id="1561998.A0A1I7T908"/>
<dbReference type="Pfam" id="PF10321">
    <property type="entry name" value="7TM_GPCR_Srt"/>
    <property type="match status" value="1"/>
</dbReference>
<accession>A0A1I7T908</accession>
<feature type="transmembrane region" description="Helical" evidence="1">
    <location>
        <begin position="202"/>
        <end position="220"/>
    </location>
</feature>
<dbReference type="SUPFAM" id="SSF81321">
    <property type="entry name" value="Family A G protein-coupled receptor-like"/>
    <property type="match status" value="1"/>
</dbReference>
<keyword evidence="1" id="KW-0472">Membrane</keyword>
<feature type="transmembrane region" description="Helical" evidence="1">
    <location>
        <begin position="106"/>
        <end position="131"/>
    </location>
</feature>
<feature type="transmembrane region" description="Helical" evidence="1">
    <location>
        <begin position="241"/>
        <end position="259"/>
    </location>
</feature>